<organism evidence="1">
    <name type="scientific">marine sediment metagenome</name>
    <dbReference type="NCBI Taxonomy" id="412755"/>
    <lineage>
        <taxon>unclassified sequences</taxon>
        <taxon>metagenomes</taxon>
        <taxon>ecological metagenomes</taxon>
    </lineage>
</organism>
<protein>
    <submittedName>
        <fullName evidence="1">Uncharacterized protein</fullName>
    </submittedName>
</protein>
<comment type="caution">
    <text evidence="1">The sequence shown here is derived from an EMBL/GenBank/DDBJ whole genome shotgun (WGS) entry which is preliminary data.</text>
</comment>
<evidence type="ECO:0000313" key="1">
    <source>
        <dbReference type="EMBL" id="GAJ14447.1"/>
    </source>
</evidence>
<name>X1VBL2_9ZZZZ</name>
<reference evidence="1" key="1">
    <citation type="journal article" date="2014" name="Front. Microbiol.">
        <title>High frequency of phylogenetically diverse reductive dehalogenase-homologous genes in deep subseafloor sedimentary metagenomes.</title>
        <authorList>
            <person name="Kawai M."/>
            <person name="Futagami T."/>
            <person name="Toyoda A."/>
            <person name="Takaki Y."/>
            <person name="Nishi S."/>
            <person name="Hori S."/>
            <person name="Arai W."/>
            <person name="Tsubouchi T."/>
            <person name="Morono Y."/>
            <person name="Uchiyama I."/>
            <person name="Ito T."/>
            <person name="Fujiyama A."/>
            <person name="Inagaki F."/>
            <person name="Takami H."/>
        </authorList>
    </citation>
    <scope>NUCLEOTIDE SEQUENCE</scope>
    <source>
        <strain evidence="1">Expedition CK06-06</strain>
    </source>
</reference>
<proteinExistence type="predicted"/>
<sequence>GNIFIALETDPADLVEETFVDQEGKGDPLLIGGVVQAFIDPGVEISFFAEVLAKLDNVVVDLLAVQITGGKNEGVRLGDNLRSQLSR</sequence>
<dbReference type="EMBL" id="BARW01027277">
    <property type="protein sequence ID" value="GAJ14447.1"/>
    <property type="molecule type" value="Genomic_DNA"/>
</dbReference>
<accession>X1VBL2</accession>
<feature type="non-terminal residue" evidence="1">
    <location>
        <position position="1"/>
    </location>
</feature>
<dbReference type="AlphaFoldDB" id="X1VBL2"/>
<gene>
    <name evidence="1" type="ORF">S12H4_44288</name>
</gene>